<feature type="transmembrane region" description="Helical" evidence="1">
    <location>
        <begin position="70"/>
        <end position="89"/>
    </location>
</feature>
<accession>A0ABU2MMD8</accession>
<gene>
    <name evidence="3" type="ORF">RM590_09050</name>
</gene>
<evidence type="ECO:0000313" key="3">
    <source>
        <dbReference type="EMBL" id="MDT0342767.1"/>
    </source>
</evidence>
<keyword evidence="3" id="KW-0012">Acyltransferase</keyword>
<keyword evidence="3" id="KW-0808">Transferase</keyword>
<keyword evidence="1" id="KW-0812">Transmembrane</keyword>
<evidence type="ECO:0000313" key="4">
    <source>
        <dbReference type="Proteomes" id="UP001183246"/>
    </source>
</evidence>
<dbReference type="PANTHER" id="PTHR37312:SF1">
    <property type="entry name" value="MEMBRANE-BOUND ACYLTRANSFERASE YKRP-RELATED"/>
    <property type="match status" value="1"/>
</dbReference>
<feature type="transmembrane region" description="Helical" evidence="1">
    <location>
        <begin position="223"/>
        <end position="247"/>
    </location>
</feature>
<dbReference type="InterPro" id="IPR052734">
    <property type="entry name" value="Nod_factor_acetyltransferase"/>
</dbReference>
<evidence type="ECO:0000256" key="1">
    <source>
        <dbReference type="SAM" id="Phobius"/>
    </source>
</evidence>
<name>A0ABU2MMD8_9ACTN</name>
<feature type="transmembrane region" description="Helical" evidence="1">
    <location>
        <begin position="101"/>
        <end position="119"/>
    </location>
</feature>
<comment type="caution">
    <text evidence="3">The sequence shown here is derived from an EMBL/GenBank/DDBJ whole genome shotgun (WGS) entry which is preliminary data.</text>
</comment>
<feature type="transmembrane region" description="Helical" evidence="1">
    <location>
        <begin position="37"/>
        <end position="58"/>
    </location>
</feature>
<protein>
    <submittedName>
        <fullName evidence="3">Acyltransferase family protein</fullName>
    </submittedName>
</protein>
<feature type="transmembrane region" description="Helical" evidence="1">
    <location>
        <begin position="184"/>
        <end position="203"/>
    </location>
</feature>
<keyword evidence="4" id="KW-1185">Reference proteome</keyword>
<feature type="domain" description="Acyltransferase 3" evidence="2">
    <location>
        <begin position="6"/>
        <end position="309"/>
    </location>
</feature>
<dbReference type="PANTHER" id="PTHR37312">
    <property type="entry name" value="MEMBRANE-BOUND ACYLTRANSFERASE YKRP-RELATED"/>
    <property type="match status" value="1"/>
</dbReference>
<organism evidence="3 4">
    <name type="scientific">Streptomyces litchfieldiae</name>
    <dbReference type="NCBI Taxonomy" id="3075543"/>
    <lineage>
        <taxon>Bacteria</taxon>
        <taxon>Bacillati</taxon>
        <taxon>Actinomycetota</taxon>
        <taxon>Actinomycetes</taxon>
        <taxon>Kitasatosporales</taxon>
        <taxon>Streptomycetaceae</taxon>
        <taxon>Streptomyces</taxon>
    </lineage>
</organism>
<evidence type="ECO:0000259" key="2">
    <source>
        <dbReference type="Pfam" id="PF01757"/>
    </source>
</evidence>
<dbReference type="Pfam" id="PF01757">
    <property type="entry name" value="Acyl_transf_3"/>
    <property type="match status" value="1"/>
</dbReference>
<proteinExistence type="predicted"/>
<keyword evidence="1" id="KW-1133">Transmembrane helix</keyword>
<dbReference type="Proteomes" id="UP001183246">
    <property type="component" value="Unassembled WGS sequence"/>
</dbReference>
<feature type="transmembrane region" description="Helical" evidence="1">
    <location>
        <begin position="7"/>
        <end position="25"/>
    </location>
</feature>
<sequence>MKPRDPYFDNAKYLAIVLVAVGHAWTPLRDDSRTASALYLFVYTFHMPAFILIAGYFSRSFTGRPDQLKRLITGIGVPYLLFETGYILFKRWGGDDPDYPFSILDPYYVTWFLVALFVWRLTAPIWRIVRWPIPVSLAIAALASVSPHLGDDLNIQRVLQLLPFFVLGMHLRREHFERLRDLRLRLLAVPVTLGALAVAYWAVPRMHHSWLYRTHSAQELGAPGWTGVAMTLATFGCGLLLTLCFLAYVPRHRVWFTALGAGTIYGYLLHGFIAKGSRWWDWYEVDWVNSPGGRVVVTLIGAAVITLLCTSPVRRVFRFLVEPSMDWAFKQDALPAPSRAAGR</sequence>
<dbReference type="GO" id="GO:0016746">
    <property type="term" value="F:acyltransferase activity"/>
    <property type="evidence" value="ECO:0007669"/>
    <property type="project" value="UniProtKB-KW"/>
</dbReference>
<dbReference type="EMBL" id="JAVREL010000004">
    <property type="protein sequence ID" value="MDT0342767.1"/>
    <property type="molecule type" value="Genomic_DNA"/>
</dbReference>
<reference evidence="4" key="1">
    <citation type="submission" date="2023-07" db="EMBL/GenBank/DDBJ databases">
        <title>30 novel species of actinomycetes from the DSMZ collection.</title>
        <authorList>
            <person name="Nouioui I."/>
        </authorList>
    </citation>
    <scope>NUCLEOTIDE SEQUENCE [LARGE SCALE GENOMIC DNA]</scope>
    <source>
        <strain evidence="4">DSM 44938</strain>
    </source>
</reference>
<keyword evidence="1" id="KW-0472">Membrane</keyword>
<dbReference type="InterPro" id="IPR002656">
    <property type="entry name" value="Acyl_transf_3_dom"/>
</dbReference>
<feature type="transmembrane region" description="Helical" evidence="1">
    <location>
        <begin position="254"/>
        <end position="273"/>
    </location>
</feature>
<feature type="transmembrane region" description="Helical" evidence="1">
    <location>
        <begin position="293"/>
        <end position="310"/>
    </location>
</feature>